<dbReference type="GO" id="GO:0000028">
    <property type="term" value="P:ribosomal small subunit assembly"/>
    <property type="evidence" value="ECO:0007669"/>
    <property type="project" value="TreeGrafter"/>
</dbReference>
<keyword evidence="1 3" id="KW-0963">Cytoplasm</keyword>
<dbReference type="HAMAP" id="MF_01077">
    <property type="entry name" value="RimP"/>
    <property type="match status" value="1"/>
</dbReference>
<dbReference type="PANTHER" id="PTHR33867:SF1">
    <property type="entry name" value="RIBOSOME MATURATION FACTOR RIMP"/>
    <property type="match status" value="1"/>
</dbReference>
<proteinExistence type="inferred from homology"/>
<comment type="similarity">
    <text evidence="3">Belongs to the RimP family.</text>
</comment>
<dbReference type="Pfam" id="PF02576">
    <property type="entry name" value="RimP_N"/>
    <property type="match status" value="1"/>
</dbReference>
<name>A0A641AML1_9ACTN</name>
<dbReference type="InterPro" id="IPR028989">
    <property type="entry name" value="RimP_N"/>
</dbReference>
<dbReference type="EMBL" id="SDPP02000003">
    <property type="protein sequence ID" value="KAA1376508.1"/>
    <property type="molecule type" value="Genomic_DNA"/>
</dbReference>
<evidence type="ECO:0000313" key="5">
    <source>
        <dbReference type="EMBL" id="KAA1376508.1"/>
    </source>
</evidence>
<feature type="domain" description="Ribosome maturation factor RimP N-terminal" evidence="4">
    <location>
        <begin position="8"/>
        <end position="81"/>
    </location>
</feature>
<gene>
    <name evidence="3 5" type="primary">rimP</name>
    <name evidence="5" type="ORF">ESP62_013880</name>
</gene>
<protein>
    <recommendedName>
        <fullName evidence="3">Ribosome maturation factor RimP</fullName>
    </recommendedName>
</protein>
<dbReference type="Proteomes" id="UP001515100">
    <property type="component" value="Unassembled WGS sequence"/>
</dbReference>
<dbReference type="GO" id="GO:0005829">
    <property type="term" value="C:cytosol"/>
    <property type="evidence" value="ECO:0007669"/>
    <property type="project" value="TreeGrafter"/>
</dbReference>
<evidence type="ECO:0000256" key="2">
    <source>
        <dbReference type="ARBA" id="ARBA00022517"/>
    </source>
</evidence>
<evidence type="ECO:0000259" key="4">
    <source>
        <dbReference type="Pfam" id="PF02576"/>
    </source>
</evidence>
<comment type="caution">
    <text evidence="5">The sequence shown here is derived from an EMBL/GenBank/DDBJ whole genome shotgun (WGS) entry which is preliminary data.</text>
</comment>
<dbReference type="Gene3D" id="3.30.300.70">
    <property type="entry name" value="RimP-like superfamily, N-terminal"/>
    <property type="match status" value="1"/>
</dbReference>
<dbReference type="GO" id="GO:0006412">
    <property type="term" value="P:translation"/>
    <property type="evidence" value="ECO:0007669"/>
    <property type="project" value="TreeGrafter"/>
</dbReference>
<dbReference type="PANTHER" id="PTHR33867">
    <property type="entry name" value="RIBOSOME MATURATION FACTOR RIMP"/>
    <property type="match status" value="1"/>
</dbReference>
<dbReference type="InterPro" id="IPR003728">
    <property type="entry name" value="Ribosome_maturation_RimP"/>
</dbReference>
<dbReference type="RefSeq" id="WP_129184637.1">
    <property type="nucleotide sequence ID" value="NZ_JAGIOG010000001.1"/>
</dbReference>
<keyword evidence="2 3" id="KW-0690">Ribosome biogenesis</keyword>
<dbReference type="InterPro" id="IPR035956">
    <property type="entry name" value="RimP_N_sf"/>
</dbReference>
<comment type="function">
    <text evidence="3">Required for maturation of 30S ribosomal subunits.</text>
</comment>
<dbReference type="SUPFAM" id="SSF75420">
    <property type="entry name" value="YhbC-like, N-terminal domain"/>
    <property type="match status" value="1"/>
</dbReference>
<evidence type="ECO:0000313" key="6">
    <source>
        <dbReference type="Proteomes" id="UP001515100"/>
    </source>
</evidence>
<reference evidence="5" key="1">
    <citation type="submission" date="2019-09" db="EMBL/GenBank/DDBJ databases">
        <authorList>
            <person name="Li J."/>
        </authorList>
    </citation>
    <scope>NUCLEOTIDE SEQUENCE [LARGE SCALE GENOMIC DNA]</scope>
    <source>
        <strain evidence="5">NRBC 14897</strain>
    </source>
</reference>
<evidence type="ECO:0000256" key="3">
    <source>
        <dbReference type="HAMAP-Rule" id="MF_01077"/>
    </source>
</evidence>
<dbReference type="AlphaFoldDB" id="A0A641AML1"/>
<organism evidence="5 6">
    <name type="scientific">Aeromicrobium fastidiosum</name>
    <dbReference type="NCBI Taxonomy" id="52699"/>
    <lineage>
        <taxon>Bacteria</taxon>
        <taxon>Bacillati</taxon>
        <taxon>Actinomycetota</taxon>
        <taxon>Actinomycetes</taxon>
        <taxon>Propionibacteriales</taxon>
        <taxon>Nocardioidaceae</taxon>
        <taxon>Aeromicrobium</taxon>
    </lineage>
</organism>
<keyword evidence="6" id="KW-1185">Reference proteome</keyword>
<sequence length="151" mass="16494">MTDSLETLVESTVTSLGLDLEALDLTPAGNKRVLRIAVDRDGGVGIDHITDATRALSEVLDSSDVMGEQPYTLEVTSRGVDRPLTEPRHWRRNEGRLVRLRLDGDDSSVDGRIGASDDNGVEILGRAGETRYAYTDITSALVQVELNRKDT</sequence>
<comment type="subcellular location">
    <subcellularLocation>
        <location evidence="3">Cytoplasm</location>
    </subcellularLocation>
</comment>
<accession>A0A641AML1</accession>
<dbReference type="OrthoDB" id="9805006at2"/>
<dbReference type="NCBIfam" id="NF000930">
    <property type="entry name" value="PRK00092.2-2"/>
    <property type="match status" value="1"/>
</dbReference>
<evidence type="ECO:0000256" key="1">
    <source>
        <dbReference type="ARBA" id="ARBA00022490"/>
    </source>
</evidence>